<evidence type="ECO:0000313" key="9">
    <source>
        <dbReference type="Proteomes" id="UP000807025"/>
    </source>
</evidence>
<accession>A0A9P6A2U9</accession>
<dbReference type="Proteomes" id="UP000807025">
    <property type="component" value="Unassembled WGS sequence"/>
</dbReference>
<dbReference type="EMBL" id="MU154541">
    <property type="protein sequence ID" value="KAF9497833.1"/>
    <property type="molecule type" value="Genomic_DNA"/>
</dbReference>
<comment type="similarity">
    <text evidence="2">Belongs to the AB hydrolase superfamily. Lipase family. Class 3 subfamily.</text>
</comment>
<evidence type="ECO:0000256" key="3">
    <source>
        <dbReference type="ARBA" id="ARBA00047591"/>
    </source>
</evidence>
<keyword evidence="1" id="KW-1015">Disulfide bond</keyword>
<feature type="chain" id="PRO_5040206393" evidence="6">
    <location>
        <begin position="20"/>
        <end position="332"/>
    </location>
</feature>
<evidence type="ECO:0000259" key="7">
    <source>
        <dbReference type="Pfam" id="PF01764"/>
    </source>
</evidence>
<feature type="domain" description="Fungal lipase-type" evidence="7">
    <location>
        <begin position="122"/>
        <end position="264"/>
    </location>
</feature>
<evidence type="ECO:0000256" key="2">
    <source>
        <dbReference type="ARBA" id="ARBA00043996"/>
    </source>
</evidence>
<keyword evidence="9" id="KW-1185">Reference proteome</keyword>
<dbReference type="InterPro" id="IPR051218">
    <property type="entry name" value="Sec_MonoDiacylglyc_Lipase"/>
</dbReference>
<comment type="caution">
    <text evidence="8">The sequence shown here is derived from an EMBL/GenBank/DDBJ whole genome shotgun (WGS) entry which is preliminary data.</text>
</comment>
<dbReference type="InterPro" id="IPR029058">
    <property type="entry name" value="AB_hydrolase_fold"/>
</dbReference>
<gene>
    <name evidence="8" type="ORF">BDN71DRAFT_1481556</name>
</gene>
<sequence length="332" mass="34654">MQYFPLILLCGLVSYSARAAPVTGSSPSGRGIVPRDGSTSDAATTQLSAAQQSSLVRPAQFSRVAYCSSAAVTSWSCGPPCDDIGKGVEVIQAGGDDGLVPIITAMCIIDFVAHDPIAESIVVAHQGTDPDNILSILNDAQILLKDLNSTRFPSAGDSVKVHDGFQKTFERTADGVLSGVQKGLAANNVNKVIITGHSLGAAIAVMDAMMLKQVLGSSVEITTTVFGLPRGGNEEWANFVDQTLGSSLTHVTNQDDPVPILPPRFIGYQHPQGEIHINAVDGNGDATDIVACPGQENENCSQGNDILFDHSVANHAGPYIDNISFGGDACPL</sequence>
<comment type="catalytic activity">
    <reaction evidence="3">
        <text>a diacylglycerol + H2O = a monoacylglycerol + a fatty acid + H(+)</text>
        <dbReference type="Rhea" id="RHEA:32731"/>
        <dbReference type="ChEBI" id="CHEBI:15377"/>
        <dbReference type="ChEBI" id="CHEBI:15378"/>
        <dbReference type="ChEBI" id="CHEBI:17408"/>
        <dbReference type="ChEBI" id="CHEBI:18035"/>
        <dbReference type="ChEBI" id="CHEBI:28868"/>
    </reaction>
</comment>
<feature type="signal peptide" evidence="6">
    <location>
        <begin position="1"/>
        <end position="19"/>
    </location>
</feature>
<dbReference type="Gene3D" id="3.40.50.1820">
    <property type="entry name" value="alpha/beta hydrolase"/>
    <property type="match status" value="1"/>
</dbReference>
<evidence type="ECO:0000313" key="8">
    <source>
        <dbReference type="EMBL" id="KAF9497833.1"/>
    </source>
</evidence>
<dbReference type="Pfam" id="PF01764">
    <property type="entry name" value="Lipase_3"/>
    <property type="match status" value="1"/>
</dbReference>
<keyword evidence="6" id="KW-0732">Signal</keyword>
<comment type="catalytic activity">
    <reaction evidence="4">
        <text>a monoacylglycerol + H2O = glycerol + a fatty acid + H(+)</text>
        <dbReference type="Rhea" id="RHEA:15245"/>
        <dbReference type="ChEBI" id="CHEBI:15377"/>
        <dbReference type="ChEBI" id="CHEBI:15378"/>
        <dbReference type="ChEBI" id="CHEBI:17408"/>
        <dbReference type="ChEBI" id="CHEBI:17754"/>
        <dbReference type="ChEBI" id="CHEBI:28868"/>
    </reaction>
</comment>
<dbReference type="AlphaFoldDB" id="A0A9P6A2U9"/>
<dbReference type="OrthoDB" id="426718at2759"/>
<dbReference type="PANTHER" id="PTHR45856:SF25">
    <property type="entry name" value="FUNGAL LIPASE-LIKE DOMAIN-CONTAINING PROTEIN"/>
    <property type="match status" value="1"/>
</dbReference>
<evidence type="ECO:0000256" key="1">
    <source>
        <dbReference type="ARBA" id="ARBA00023157"/>
    </source>
</evidence>
<name>A0A9P6A2U9_PLEER</name>
<dbReference type="InterPro" id="IPR002921">
    <property type="entry name" value="Fungal_lipase-type"/>
</dbReference>
<dbReference type="PANTHER" id="PTHR45856">
    <property type="entry name" value="ALPHA/BETA-HYDROLASES SUPERFAMILY PROTEIN"/>
    <property type="match status" value="1"/>
</dbReference>
<dbReference type="SUPFAM" id="SSF53474">
    <property type="entry name" value="alpha/beta-Hydrolases"/>
    <property type="match status" value="1"/>
</dbReference>
<evidence type="ECO:0000256" key="4">
    <source>
        <dbReference type="ARBA" id="ARBA00048461"/>
    </source>
</evidence>
<feature type="region of interest" description="Disordered" evidence="5">
    <location>
        <begin position="20"/>
        <end position="44"/>
    </location>
</feature>
<dbReference type="GO" id="GO:0006629">
    <property type="term" value="P:lipid metabolic process"/>
    <property type="evidence" value="ECO:0007669"/>
    <property type="project" value="InterPro"/>
</dbReference>
<dbReference type="CDD" id="cd00519">
    <property type="entry name" value="Lipase_3"/>
    <property type="match status" value="1"/>
</dbReference>
<organism evidence="8 9">
    <name type="scientific">Pleurotus eryngii</name>
    <name type="common">Boletus of the steppes</name>
    <dbReference type="NCBI Taxonomy" id="5323"/>
    <lineage>
        <taxon>Eukaryota</taxon>
        <taxon>Fungi</taxon>
        <taxon>Dikarya</taxon>
        <taxon>Basidiomycota</taxon>
        <taxon>Agaricomycotina</taxon>
        <taxon>Agaricomycetes</taxon>
        <taxon>Agaricomycetidae</taxon>
        <taxon>Agaricales</taxon>
        <taxon>Pleurotineae</taxon>
        <taxon>Pleurotaceae</taxon>
        <taxon>Pleurotus</taxon>
    </lineage>
</organism>
<reference evidence="8" key="1">
    <citation type="submission" date="2020-11" db="EMBL/GenBank/DDBJ databases">
        <authorList>
            <consortium name="DOE Joint Genome Institute"/>
            <person name="Ahrendt S."/>
            <person name="Riley R."/>
            <person name="Andreopoulos W."/>
            <person name="Labutti K."/>
            <person name="Pangilinan J."/>
            <person name="Ruiz-Duenas F.J."/>
            <person name="Barrasa J.M."/>
            <person name="Sanchez-Garcia M."/>
            <person name="Camarero S."/>
            <person name="Miyauchi S."/>
            <person name="Serrano A."/>
            <person name="Linde D."/>
            <person name="Babiker R."/>
            <person name="Drula E."/>
            <person name="Ayuso-Fernandez I."/>
            <person name="Pacheco R."/>
            <person name="Padilla G."/>
            <person name="Ferreira P."/>
            <person name="Barriuso J."/>
            <person name="Kellner H."/>
            <person name="Castanera R."/>
            <person name="Alfaro M."/>
            <person name="Ramirez L."/>
            <person name="Pisabarro A.G."/>
            <person name="Kuo A."/>
            <person name="Tritt A."/>
            <person name="Lipzen A."/>
            <person name="He G."/>
            <person name="Yan M."/>
            <person name="Ng V."/>
            <person name="Cullen D."/>
            <person name="Martin F."/>
            <person name="Rosso M.-N."/>
            <person name="Henrissat B."/>
            <person name="Hibbett D."/>
            <person name="Martinez A.T."/>
            <person name="Grigoriev I.V."/>
        </authorList>
    </citation>
    <scope>NUCLEOTIDE SEQUENCE</scope>
    <source>
        <strain evidence="8">ATCC 90797</strain>
    </source>
</reference>
<protein>
    <submittedName>
        <fullName evidence="8">Alpha/beta-hydrolase</fullName>
    </submittedName>
</protein>
<proteinExistence type="inferred from homology"/>
<evidence type="ECO:0000256" key="6">
    <source>
        <dbReference type="SAM" id="SignalP"/>
    </source>
</evidence>
<evidence type="ECO:0000256" key="5">
    <source>
        <dbReference type="SAM" id="MobiDB-lite"/>
    </source>
</evidence>